<keyword evidence="3" id="KW-1185">Reference proteome</keyword>
<feature type="compositionally biased region" description="Polar residues" evidence="1">
    <location>
        <begin position="26"/>
        <end position="58"/>
    </location>
</feature>
<dbReference type="EMBL" id="JAACXV010014055">
    <property type="protein sequence ID" value="KAF7270830.1"/>
    <property type="molecule type" value="Genomic_DNA"/>
</dbReference>
<organism evidence="2 3">
    <name type="scientific">Rhynchophorus ferrugineus</name>
    <name type="common">Red palm weevil</name>
    <name type="synonym">Curculio ferrugineus</name>
    <dbReference type="NCBI Taxonomy" id="354439"/>
    <lineage>
        <taxon>Eukaryota</taxon>
        <taxon>Metazoa</taxon>
        <taxon>Ecdysozoa</taxon>
        <taxon>Arthropoda</taxon>
        <taxon>Hexapoda</taxon>
        <taxon>Insecta</taxon>
        <taxon>Pterygota</taxon>
        <taxon>Neoptera</taxon>
        <taxon>Endopterygota</taxon>
        <taxon>Coleoptera</taxon>
        <taxon>Polyphaga</taxon>
        <taxon>Cucujiformia</taxon>
        <taxon>Curculionidae</taxon>
        <taxon>Dryophthorinae</taxon>
        <taxon>Rhynchophorus</taxon>
    </lineage>
</organism>
<dbReference type="AlphaFoldDB" id="A0A834HYD8"/>
<evidence type="ECO:0000256" key="1">
    <source>
        <dbReference type="SAM" id="MobiDB-lite"/>
    </source>
</evidence>
<comment type="caution">
    <text evidence="2">The sequence shown here is derived from an EMBL/GenBank/DDBJ whole genome shotgun (WGS) entry which is preliminary data.</text>
</comment>
<accession>A0A834HYD8</accession>
<protein>
    <submittedName>
        <fullName evidence="2">Uncharacterized protein</fullName>
    </submittedName>
</protein>
<feature type="region of interest" description="Disordered" evidence="1">
    <location>
        <begin position="26"/>
        <end position="59"/>
    </location>
</feature>
<reference evidence="2" key="1">
    <citation type="submission" date="2020-08" db="EMBL/GenBank/DDBJ databases">
        <title>Genome sequencing and assembly of the red palm weevil Rhynchophorus ferrugineus.</title>
        <authorList>
            <person name="Dias G.B."/>
            <person name="Bergman C.M."/>
            <person name="Manee M."/>
        </authorList>
    </citation>
    <scope>NUCLEOTIDE SEQUENCE</scope>
    <source>
        <strain evidence="2">AA-2017</strain>
        <tissue evidence="2">Whole larva</tissue>
    </source>
</reference>
<evidence type="ECO:0000313" key="2">
    <source>
        <dbReference type="EMBL" id="KAF7270830.1"/>
    </source>
</evidence>
<evidence type="ECO:0000313" key="3">
    <source>
        <dbReference type="Proteomes" id="UP000625711"/>
    </source>
</evidence>
<proteinExistence type="predicted"/>
<name>A0A834HYD8_RHYFE</name>
<sequence length="127" mass="14511">MHQYPPNLRKPLRLLEPKSAEQCLSISDNQKYSQHNHSEFPTHNTTASNQHQSSTSRLAEQGIFFRPLKNLQNIQHCSRIATGPKLKKSGFFYTASDKDFREFTNILDSKKMNIIHSDPQKTGVSAV</sequence>
<dbReference type="Proteomes" id="UP000625711">
    <property type="component" value="Unassembled WGS sequence"/>
</dbReference>
<gene>
    <name evidence="2" type="ORF">GWI33_016237</name>
</gene>